<proteinExistence type="predicted"/>
<dbReference type="AlphaFoldDB" id="W9NA10"/>
<protein>
    <submittedName>
        <fullName evidence="2">Uncharacterized protein</fullName>
    </submittedName>
</protein>
<dbReference type="HOGENOM" id="CLU_880122_0_0_1"/>
<feature type="compositionally biased region" description="Acidic residues" evidence="1">
    <location>
        <begin position="14"/>
        <end position="26"/>
    </location>
</feature>
<evidence type="ECO:0000256" key="1">
    <source>
        <dbReference type="SAM" id="MobiDB-lite"/>
    </source>
</evidence>
<evidence type="ECO:0000313" key="2">
    <source>
        <dbReference type="EMBL" id="EXA29618.1"/>
    </source>
</evidence>
<name>W9NA10_FUSOX</name>
<sequence length="374" mass="42773">MGLGKRGRKAGVVSEDDLPGYISEEDSSTHSSDLNSESDKENVDQSPREVPVYQSDPEVEGIRMISSTPLLINWNEANTPELKMRQIRQYEQYVALRIECSVASGTPLTPSVSHVNEKLPKAHTTIAINGITAAHEMRRLKEKNLKRSVRDQGTVILANYGPITVYDARLRVAKDLHNRRANQAAEELRFHKKEVRDEAAYARRWLLQVRKLLRASLRDLRVADIVRSQPTYSQEVKSFTTGQFHLKAQHQECISSTALLGTRYCLHREMHSKMRKSKELASLAMKSGQSEVPKVFKFRWNPPFLLPFDYDFNNCKEAVDFIIADEEKRRALRQKLCLEIDGVEIDEDNEEGDSEEAESFEDEEIAIMDSIIVR</sequence>
<dbReference type="OrthoDB" id="4949264at2759"/>
<feature type="region of interest" description="Disordered" evidence="1">
    <location>
        <begin position="1"/>
        <end position="54"/>
    </location>
</feature>
<gene>
    <name evidence="2" type="ORF">FOVG_18910</name>
</gene>
<dbReference type="Proteomes" id="UP000030751">
    <property type="component" value="Unassembled WGS sequence"/>
</dbReference>
<organism evidence="2">
    <name type="scientific">Fusarium oxysporum f. sp. pisi HDV247</name>
    <dbReference type="NCBI Taxonomy" id="1080344"/>
    <lineage>
        <taxon>Eukaryota</taxon>
        <taxon>Fungi</taxon>
        <taxon>Dikarya</taxon>
        <taxon>Ascomycota</taxon>
        <taxon>Pezizomycotina</taxon>
        <taxon>Sordariomycetes</taxon>
        <taxon>Hypocreomycetidae</taxon>
        <taxon>Hypocreales</taxon>
        <taxon>Nectriaceae</taxon>
        <taxon>Fusarium</taxon>
        <taxon>Fusarium oxysporum species complex</taxon>
    </lineage>
</organism>
<reference evidence="2" key="2">
    <citation type="submission" date="2012-05" db="EMBL/GenBank/DDBJ databases">
        <title>Annotation of the Genome Sequence of Fusarium oxysporum HDV247.</title>
        <authorList>
            <consortium name="The Broad Institute Genomics Platform"/>
            <person name="Ma L.-J."/>
            <person name="Corby-Kistler H."/>
            <person name="Broz K."/>
            <person name="Gale L.R."/>
            <person name="Jonkers W."/>
            <person name="O'Donnell K."/>
            <person name="Ploetz R."/>
            <person name="Steinberg C."/>
            <person name="Schwartz D.C."/>
            <person name="VanEtten H."/>
            <person name="Zhou S."/>
            <person name="Young S.K."/>
            <person name="Zeng Q."/>
            <person name="Gargeya S."/>
            <person name="Fitzgerald M."/>
            <person name="Abouelleil A."/>
            <person name="Alvarado L."/>
            <person name="Chapman S.B."/>
            <person name="Gainer-Dewar J."/>
            <person name="Goldberg J."/>
            <person name="Griggs A."/>
            <person name="Gujja S."/>
            <person name="Hansen M."/>
            <person name="Howarth C."/>
            <person name="Imamovic A."/>
            <person name="Ireland A."/>
            <person name="Larimer J."/>
            <person name="McCowan C."/>
            <person name="Murphy C."/>
            <person name="Pearson M."/>
            <person name="Poon T.W."/>
            <person name="Priest M."/>
            <person name="Roberts A."/>
            <person name="Saif S."/>
            <person name="Shea T."/>
            <person name="Sykes S."/>
            <person name="Wortman J."/>
            <person name="Nusbaum C."/>
            <person name="Birren B."/>
        </authorList>
    </citation>
    <scope>NUCLEOTIDE SEQUENCE</scope>
    <source>
        <strain evidence="2">HDV247</strain>
    </source>
</reference>
<reference evidence="2" key="1">
    <citation type="submission" date="2011-10" db="EMBL/GenBank/DDBJ databases">
        <title>The Genome Sequence of Fusarium oxysporum HDV247.</title>
        <authorList>
            <consortium name="The Broad Institute Genome Sequencing Platform"/>
            <person name="Ma L.-J."/>
            <person name="Gale L.R."/>
            <person name="Schwartz D.C."/>
            <person name="Zhou S."/>
            <person name="Corby-Kistler H."/>
            <person name="Young S.K."/>
            <person name="Zeng Q."/>
            <person name="Gargeya S."/>
            <person name="Fitzgerald M."/>
            <person name="Haas B."/>
            <person name="Abouelleil A."/>
            <person name="Alvarado L."/>
            <person name="Arachchi H.M."/>
            <person name="Berlin A."/>
            <person name="Brown A."/>
            <person name="Chapman S.B."/>
            <person name="Chen Z."/>
            <person name="Dunbar C."/>
            <person name="Freedman E."/>
            <person name="Gearin G."/>
            <person name="Goldberg J."/>
            <person name="Griggs A."/>
            <person name="Gujja S."/>
            <person name="Heiman D."/>
            <person name="Howarth C."/>
            <person name="Larson L."/>
            <person name="Lui A."/>
            <person name="MacDonald P.J.P."/>
            <person name="Montmayeur A."/>
            <person name="Murphy C."/>
            <person name="Neiman D."/>
            <person name="Pearson M."/>
            <person name="Priest M."/>
            <person name="Roberts A."/>
            <person name="Saif S."/>
            <person name="Shea T."/>
            <person name="Shenoy N."/>
            <person name="Sisk P."/>
            <person name="Stolte C."/>
            <person name="Sykes S."/>
            <person name="Wortman J."/>
            <person name="Nusbaum C."/>
            <person name="Birren B."/>
        </authorList>
    </citation>
    <scope>NUCLEOTIDE SEQUENCE [LARGE SCALE GENOMIC DNA]</scope>
    <source>
        <strain evidence="2">HDV247</strain>
    </source>
</reference>
<feature type="compositionally biased region" description="Basic and acidic residues" evidence="1">
    <location>
        <begin position="37"/>
        <end position="47"/>
    </location>
</feature>
<dbReference type="EMBL" id="JH651095">
    <property type="protein sequence ID" value="EXA29618.1"/>
    <property type="molecule type" value="Genomic_DNA"/>
</dbReference>
<accession>W9NA10</accession>